<dbReference type="InterPro" id="IPR016161">
    <property type="entry name" value="Ald_DH/histidinol_DH"/>
</dbReference>
<dbReference type="SUPFAM" id="SSF53720">
    <property type="entry name" value="ALDH-like"/>
    <property type="match status" value="1"/>
</dbReference>
<sequence>MSSITVRNPFDLSTVGEVPLMPEAEAFAALARAHALHGDPARRIPAHERLAILERLATLMRTHADALVRDAVREGGKPWVDSVVEVERAIDGVRWAVRELAQLGGREVPMGLTPASAGRLAFTVREPRGVVLAISAFNHPVNLIVHQVVPAFAAGCPVLVKPASATPLSCRNVLRLMHEAGVPEAWATMLPCAAATAEKLVADPRVAFLSFIGSSRVGWHLRSKLAPGATCALEHGGAAPVVLDASADLDAALPLLLKGGFYHAGQVCVSVQRVFAPHETARTFAERLAAAAVQLPTGDPMRPDTAVGPLIDPREVARVHEWVEEARAGGGTVLCGGAPLSETLYAPTVVYDPPQGCRLARNEVFGPVVAVFSTRDRDEAIARANDVPFIFQAAVFARDVDVALDTARRLNATGVMVNDHTAFRVDWMPFGGRGESGMGTGGIGPAMHEMTAEKLIVLRSTAWA</sequence>
<feature type="domain" description="Aldehyde dehydrogenase" evidence="3">
    <location>
        <begin position="3"/>
        <end position="455"/>
    </location>
</feature>
<dbReference type="CDD" id="cd07148">
    <property type="entry name" value="ALDH_RL0313"/>
    <property type="match status" value="1"/>
</dbReference>
<dbReference type="Pfam" id="PF00171">
    <property type="entry name" value="Aldedh"/>
    <property type="match status" value="1"/>
</dbReference>
<protein>
    <submittedName>
        <fullName evidence="4">Aldehyde dehydrogenase</fullName>
    </submittedName>
</protein>
<dbReference type="Gene3D" id="3.40.309.10">
    <property type="entry name" value="Aldehyde Dehydrogenase, Chain A, domain 2"/>
    <property type="match status" value="1"/>
</dbReference>
<evidence type="ECO:0000259" key="3">
    <source>
        <dbReference type="Pfam" id="PF00171"/>
    </source>
</evidence>
<accession>A0A0H3A4A7</accession>
<keyword evidence="2" id="KW-0560">Oxidoreductase</keyword>
<dbReference type="InterPro" id="IPR015590">
    <property type="entry name" value="Aldehyde_DH_dom"/>
</dbReference>
<reference evidence="5" key="1">
    <citation type="journal article" date="2009" name="Environ. Microbiol.">
        <title>Contribution of mobile genetic elements to Desulfovibrio vulgaris genome plasticity.</title>
        <authorList>
            <person name="Walker C.B."/>
            <person name="Stolyar S."/>
            <person name="Chivian D."/>
            <person name="Pinel N."/>
            <person name="Gabster J.A."/>
            <person name="Dehal P.S."/>
            <person name="He Z."/>
            <person name="Yang Z.K."/>
            <person name="Yen H.C."/>
            <person name="Zhou J."/>
            <person name="Wall J.D."/>
            <person name="Hazen T.C."/>
            <person name="Arkin A.P."/>
            <person name="Stahl D.A."/>
        </authorList>
    </citation>
    <scope>NUCLEOTIDE SEQUENCE [LARGE SCALE GENOMIC DNA]</scope>
    <source>
        <strain evidence="5">DP4</strain>
    </source>
</reference>
<evidence type="ECO:0000256" key="1">
    <source>
        <dbReference type="ARBA" id="ARBA00009986"/>
    </source>
</evidence>
<dbReference type="PANTHER" id="PTHR42991:SF1">
    <property type="entry name" value="ALDEHYDE DEHYDROGENASE"/>
    <property type="match status" value="1"/>
</dbReference>
<comment type="similarity">
    <text evidence="1">Belongs to the aldehyde dehydrogenase family.</text>
</comment>
<dbReference type="HOGENOM" id="CLU_005391_5_1_7"/>
<dbReference type="InterPro" id="IPR016163">
    <property type="entry name" value="Ald_DH_C"/>
</dbReference>
<evidence type="ECO:0000256" key="2">
    <source>
        <dbReference type="ARBA" id="ARBA00023002"/>
    </source>
</evidence>
<dbReference type="InterPro" id="IPR051020">
    <property type="entry name" value="ALDH-related_metabolic_enz"/>
</dbReference>
<name>A0A0H3A4A7_NITV4</name>
<gene>
    <name evidence="4" type="ordered locus">Dvul_0100</name>
</gene>
<dbReference type="PANTHER" id="PTHR42991">
    <property type="entry name" value="ALDEHYDE DEHYDROGENASE"/>
    <property type="match status" value="1"/>
</dbReference>
<organism evidence="4 5">
    <name type="scientific">Nitratidesulfovibrio vulgaris (strain DP4)</name>
    <name type="common">Desulfovibrio vulgaris</name>
    <dbReference type="NCBI Taxonomy" id="391774"/>
    <lineage>
        <taxon>Bacteria</taxon>
        <taxon>Pseudomonadati</taxon>
        <taxon>Thermodesulfobacteriota</taxon>
        <taxon>Desulfovibrionia</taxon>
        <taxon>Desulfovibrionales</taxon>
        <taxon>Desulfovibrionaceae</taxon>
        <taxon>Nitratidesulfovibrio</taxon>
    </lineage>
</organism>
<evidence type="ECO:0000313" key="5">
    <source>
        <dbReference type="Proteomes" id="UP000009173"/>
    </source>
</evidence>
<dbReference type="AlphaFoldDB" id="A0A0H3A4A7"/>
<dbReference type="RefSeq" id="WP_011791391.1">
    <property type="nucleotide sequence ID" value="NC_008751.1"/>
</dbReference>
<dbReference type="Proteomes" id="UP000009173">
    <property type="component" value="Chromosome"/>
</dbReference>
<dbReference type="EMBL" id="CP000527">
    <property type="protein sequence ID" value="ABM27124.1"/>
    <property type="molecule type" value="Genomic_DNA"/>
</dbReference>
<evidence type="ECO:0000313" key="4">
    <source>
        <dbReference type="EMBL" id="ABM27124.1"/>
    </source>
</evidence>
<dbReference type="InterPro" id="IPR016162">
    <property type="entry name" value="Ald_DH_N"/>
</dbReference>
<dbReference type="KEGG" id="dvl:Dvul_0100"/>
<dbReference type="GO" id="GO:0008911">
    <property type="term" value="F:lactaldehyde dehydrogenase (NAD+) activity"/>
    <property type="evidence" value="ECO:0007669"/>
    <property type="project" value="TreeGrafter"/>
</dbReference>
<proteinExistence type="inferred from homology"/>
<dbReference type="Gene3D" id="3.40.605.10">
    <property type="entry name" value="Aldehyde Dehydrogenase, Chain A, domain 1"/>
    <property type="match status" value="1"/>
</dbReference>